<proteinExistence type="predicted"/>
<sequence length="160" mass="18896">MPRFFNVKNDNSAVGAKIIWDEEINVLQDKVGAVLGKLRNREEIVFSLKSAGKQEDGEMLQIQYASSFSESKENIYNNYSFEMPLLEEHRYELCEIFSTIEENPILTGRRTIRKLAEKRKEKYTLKKFKISEKEYYSLHQPYTFSGERYCGLHHENLEQI</sequence>
<name>A0AC35GKU4_9BILA</name>
<protein>
    <submittedName>
        <fullName evidence="2">Uncharacterized protein</fullName>
    </submittedName>
</protein>
<evidence type="ECO:0000313" key="2">
    <source>
        <dbReference type="WBParaSite" id="PS1159_v2.g6113.t1"/>
    </source>
</evidence>
<accession>A0AC35GKU4</accession>
<dbReference type="Proteomes" id="UP000887580">
    <property type="component" value="Unplaced"/>
</dbReference>
<dbReference type="WBParaSite" id="PS1159_v2.g6113.t1">
    <property type="protein sequence ID" value="PS1159_v2.g6113.t1"/>
    <property type="gene ID" value="PS1159_v2.g6113"/>
</dbReference>
<reference evidence="2" key="1">
    <citation type="submission" date="2022-11" db="UniProtKB">
        <authorList>
            <consortium name="WormBaseParasite"/>
        </authorList>
    </citation>
    <scope>IDENTIFICATION</scope>
</reference>
<organism evidence="1 2">
    <name type="scientific">Panagrolaimus sp. PS1159</name>
    <dbReference type="NCBI Taxonomy" id="55785"/>
    <lineage>
        <taxon>Eukaryota</taxon>
        <taxon>Metazoa</taxon>
        <taxon>Ecdysozoa</taxon>
        <taxon>Nematoda</taxon>
        <taxon>Chromadorea</taxon>
        <taxon>Rhabditida</taxon>
        <taxon>Tylenchina</taxon>
        <taxon>Panagrolaimomorpha</taxon>
        <taxon>Panagrolaimoidea</taxon>
        <taxon>Panagrolaimidae</taxon>
        <taxon>Panagrolaimus</taxon>
    </lineage>
</organism>
<evidence type="ECO:0000313" key="1">
    <source>
        <dbReference type="Proteomes" id="UP000887580"/>
    </source>
</evidence>